<dbReference type="InterPro" id="IPR026021">
    <property type="entry name" value="YdjA-like"/>
</dbReference>
<evidence type="ECO:0000256" key="4">
    <source>
        <dbReference type="ARBA" id="ARBA00022857"/>
    </source>
</evidence>
<evidence type="ECO:0000313" key="10">
    <source>
        <dbReference type="EMBL" id="SDB81772.1"/>
    </source>
</evidence>
<feature type="binding site" evidence="8">
    <location>
        <position position="55"/>
    </location>
    <ligand>
        <name>FMN</name>
        <dbReference type="ChEBI" id="CHEBI:58210"/>
        <note>ligand shared between dimeric partners</note>
    </ligand>
</feature>
<feature type="domain" description="Nitroreductase" evidence="9">
    <location>
        <begin position="35"/>
        <end position="178"/>
    </location>
</feature>
<gene>
    <name evidence="10" type="ORF">SAMN05421749_10120</name>
</gene>
<dbReference type="PANTHER" id="PTHR43821:SF1">
    <property type="entry name" value="NAD(P)H NITROREDUCTASE YDJA-RELATED"/>
    <property type="match status" value="1"/>
</dbReference>
<evidence type="ECO:0000313" key="11">
    <source>
        <dbReference type="Proteomes" id="UP000242317"/>
    </source>
</evidence>
<comment type="similarity">
    <text evidence="1 7">Belongs to the nitroreductase family.</text>
</comment>
<evidence type="ECO:0000259" key="9">
    <source>
        <dbReference type="Pfam" id="PF00881"/>
    </source>
</evidence>
<dbReference type="PIRSF" id="PIRSF000232">
    <property type="entry name" value="YdjA"/>
    <property type="match status" value="1"/>
</dbReference>
<accession>A0A1G6GIC7</accession>
<dbReference type="InterPro" id="IPR052530">
    <property type="entry name" value="NAD(P)H_nitroreductase"/>
</dbReference>
<keyword evidence="4 7" id="KW-0521">NADP</keyword>
<evidence type="ECO:0000256" key="5">
    <source>
        <dbReference type="ARBA" id="ARBA00023002"/>
    </source>
</evidence>
<evidence type="ECO:0000256" key="6">
    <source>
        <dbReference type="ARBA" id="ARBA00023027"/>
    </source>
</evidence>
<dbReference type="EMBL" id="FMYK01000001">
    <property type="protein sequence ID" value="SDB81772.1"/>
    <property type="molecule type" value="Genomic_DNA"/>
</dbReference>
<comment type="cofactor">
    <cofactor evidence="8">
        <name>FMN</name>
        <dbReference type="ChEBI" id="CHEBI:58210"/>
    </cofactor>
    <text evidence="8">Binds 1 FMN per subunit.</text>
</comment>
<dbReference type="InterPro" id="IPR000415">
    <property type="entry name" value="Nitroreductase-like"/>
</dbReference>
<keyword evidence="2 7" id="KW-0285">Flavoprotein</keyword>
<sequence length="203" mass="22140">MSSDFSTSSSATQFSPDQLYDFINRRQSIGLLVEPAPNTAQLELAIAAALTAPDHHRLHPWRFITIQGEQRIAFGELLANSLAEGGEIDPVQLDRVKQHPMRAPMILVCIMQDHPHLKVPHYEQVLSCGAAIQNLLLVLQSQGFSSMWRSGAAAESAHLKRALGCAGSDEIAGLVYIGTASKEIAPRTPLNVADFLSDWQSES</sequence>
<proteinExistence type="inferred from homology"/>
<dbReference type="CDD" id="cd02135">
    <property type="entry name" value="YdjA-like"/>
    <property type="match status" value="1"/>
</dbReference>
<dbReference type="Gene3D" id="3.40.109.10">
    <property type="entry name" value="NADH Oxidase"/>
    <property type="match status" value="1"/>
</dbReference>
<keyword evidence="3 7" id="KW-0288">FMN</keyword>
<dbReference type="SUPFAM" id="SSF55469">
    <property type="entry name" value="FMN-dependent nitroreductase-like"/>
    <property type="match status" value="1"/>
</dbReference>
<dbReference type="GO" id="GO:0016491">
    <property type="term" value="F:oxidoreductase activity"/>
    <property type="evidence" value="ECO:0007669"/>
    <property type="project" value="UniProtKB-UniRule"/>
</dbReference>
<dbReference type="Proteomes" id="UP000242317">
    <property type="component" value="Unassembled WGS sequence"/>
</dbReference>
<dbReference type="PANTHER" id="PTHR43821">
    <property type="entry name" value="NAD(P)H NITROREDUCTASE YDJA-RELATED"/>
    <property type="match status" value="1"/>
</dbReference>
<reference evidence="11" key="1">
    <citation type="submission" date="2016-09" db="EMBL/GenBank/DDBJ databases">
        <authorList>
            <person name="Varghese N."/>
            <person name="Submissions S."/>
        </authorList>
    </citation>
    <scope>NUCLEOTIDE SEQUENCE [LARGE SCALE GENOMIC DNA]</scope>
    <source>
        <strain evidence="11">ANC 3699</strain>
    </source>
</reference>
<dbReference type="Pfam" id="PF00881">
    <property type="entry name" value="Nitroreductase"/>
    <property type="match status" value="1"/>
</dbReference>
<evidence type="ECO:0000256" key="7">
    <source>
        <dbReference type="PIRNR" id="PIRNR000232"/>
    </source>
</evidence>
<organism evidence="10 11">
    <name type="scientific">Acinetobacter marinus</name>
    <dbReference type="NCBI Taxonomy" id="281375"/>
    <lineage>
        <taxon>Bacteria</taxon>
        <taxon>Pseudomonadati</taxon>
        <taxon>Pseudomonadota</taxon>
        <taxon>Gammaproteobacteria</taxon>
        <taxon>Moraxellales</taxon>
        <taxon>Moraxellaceae</taxon>
        <taxon>Acinetobacter</taxon>
    </lineage>
</organism>
<dbReference type="OrthoDB" id="9804207at2"/>
<dbReference type="AlphaFoldDB" id="A0A1G6GIC7"/>
<feature type="binding site" description="in other chain" evidence="8">
    <location>
        <begin position="26"/>
        <end position="28"/>
    </location>
    <ligand>
        <name>FMN</name>
        <dbReference type="ChEBI" id="CHEBI:58210"/>
        <note>ligand shared between dimeric partners</note>
    </ligand>
</feature>
<keyword evidence="6 7" id="KW-0520">NAD</keyword>
<feature type="binding site" description="in other chain" evidence="8">
    <location>
        <begin position="148"/>
        <end position="150"/>
    </location>
    <ligand>
        <name>FMN</name>
        <dbReference type="ChEBI" id="CHEBI:58210"/>
        <note>ligand shared between dimeric partners</note>
    </ligand>
</feature>
<protein>
    <recommendedName>
        <fullName evidence="7">Putative NAD(P)H nitroreductase</fullName>
        <ecNumber evidence="7">1.-.-.-</ecNumber>
    </recommendedName>
</protein>
<evidence type="ECO:0000256" key="2">
    <source>
        <dbReference type="ARBA" id="ARBA00022630"/>
    </source>
</evidence>
<dbReference type="InterPro" id="IPR029479">
    <property type="entry name" value="Nitroreductase"/>
</dbReference>
<name>A0A1G6GIC7_9GAMM</name>
<keyword evidence="5 7" id="KW-0560">Oxidoreductase</keyword>
<evidence type="ECO:0000256" key="8">
    <source>
        <dbReference type="PIRSR" id="PIRSR000232-1"/>
    </source>
</evidence>
<evidence type="ECO:0000256" key="3">
    <source>
        <dbReference type="ARBA" id="ARBA00022643"/>
    </source>
</evidence>
<evidence type="ECO:0000256" key="1">
    <source>
        <dbReference type="ARBA" id="ARBA00007118"/>
    </source>
</evidence>
<dbReference type="RefSeq" id="WP_092614264.1">
    <property type="nucleotide sequence ID" value="NZ_FMYK01000001.1"/>
</dbReference>
<keyword evidence="11" id="KW-1185">Reference proteome</keyword>
<dbReference type="EC" id="1.-.-.-" evidence="7"/>